<comment type="pathway">
    <text evidence="3 10">Carbohydrate metabolism; galactose metabolism.</text>
</comment>
<dbReference type="Gene3D" id="3.90.25.10">
    <property type="entry name" value="UDP-galactose 4-epimerase, domain 1"/>
    <property type="match status" value="1"/>
</dbReference>
<dbReference type="CDD" id="cd05247">
    <property type="entry name" value="UDP_G4E_1_SDR_e"/>
    <property type="match status" value="1"/>
</dbReference>
<comment type="similarity">
    <text evidence="4 10">Belongs to the NAD(P)-dependent epimerase/dehydratase family.</text>
</comment>
<dbReference type="EMBL" id="AFNV02000019">
    <property type="protein sequence ID" value="ERJ18393.1"/>
    <property type="molecule type" value="Genomic_DNA"/>
</dbReference>
<keyword evidence="8" id="KW-0299">Galactose metabolism</keyword>
<sequence>MVMLLTGGAGYIGSHTALVLLEAGYEVVVYDNLSNASRESLRRVEKLTGRSLTFIEADIRDTPRLQQALTEHQVDAVIHFAGLKAVGESTQKPLAYYENNVGGTLSLCEAMRAAEVRTLVFSSSATVYAESDDMPLTEAAPTGRPTNPYGSSKLMIEWMLQDLYAANPDWSIAILRYFNPAGAHESGEIGEDPNGIPNNLLPYVSQVAIGRLPQLSIYGDDYPTPDGTGVRDYIHVMDLAEGHLKAAHAITDKAGLHTWNLGAGKGHSVLEAVRAFERVSGREVPYQIVGRRPGDIAQCWANPHKAETELDWQCRRTIDDIMADAWRWQSQNPQGYDDSPA</sequence>
<dbReference type="InterPro" id="IPR001509">
    <property type="entry name" value="Epimerase_deHydtase"/>
</dbReference>
<dbReference type="eggNOG" id="COG1087">
    <property type="taxonomic scope" value="Bacteria"/>
</dbReference>
<organism evidence="12 13">
    <name type="scientific">Salinisphaera shabanensis E1L3A</name>
    <dbReference type="NCBI Taxonomy" id="1033802"/>
    <lineage>
        <taxon>Bacteria</taxon>
        <taxon>Pseudomonadati</taxon>
        <taxon>Pseudomonadota</taxon>
        <taxon>Gammaproteobacteria</taxon>
        <taxon>Salinisphaerales</taxon>
        <taxon>Salinisphaeraceae</taxon>
        <taxon>Salinisphaera</taxon>
    </lineage>
</organism>
<dbReference type="UniPathway" id="UPA00214"/>
<dbReference type="Gene3D" id="3.40.50.720">
    <property type="entry name" value="NAD(P)-binding Rossmann-like Domain"/>
    <property type="match status" value="1"/>
</dbReference>
<comment type="cofactor">
    <cofactor evidence="2 10">
        <name>NAD(+)</name>
        <dbReference type="ChEBI" id="CHEBI:57540"/>
    </cofactor>
</comment>
<keyword evidence="7 10" id="KW-0520">NAD</keyword>
<dbReference type="SUPFAM" id="SSF51735">
    <property type="entry name" value="NAD(P)-binding Rossmann-fold domains"/>
    <property type="match status" value="1"/>
</dbReference>
<dbReference type="STRING" id="1033802.SSPSH_002674"/>
<dbReference type="InterPro" id="IPR036291">
    <property type="entry name" value="NAD(P)-bd_dom_sf"/>
</dbReference>
<proteinExistence type="inferred from homology"/>
<evidence type="ECO:0000256" key="7">
    <source>
        <dbReference type="ARBA" id="ARBA00023027"/>
    </source>
</evidence>
<evidence type="ECO:0000259" key="11">
    <source>
        <dbReference type="Pfam" id="PF01370"/>
    </source>
</evidence>
<evidence type="ECO:0000256" key="4">
    <source>
        <dbReference type="ARBA" id="ARBA00007637"/>
    </source>
</evidence>
<evidence type="ECO:0000313" key="13">
    <source>
        <dbReference type="Proteomes" id="UP000006242"/>
    </source>
</evidence>
<comment type="catalytic activity">
    <reaction evidence="1 10">
        <text>UDP-alpha-D-glucose = UDP-alpha-D-galactose</text>
        <dbReference type="Rhea" id="RHEA:22168"/>
        <dbReference type="ChEBI" id="CHEBI:58885"/>
        <dbReference type="ChEBI" id="CHEBI:66914"/>
        <dbReference type="EC" id="5.1.3.2"/>
    </reaction>
</comment>
<dbReference type="OrthoDB" id="9803010at2"/>
<dbReference type="GO" id="GO:0006012">
    <property type="term" value="P:galactose metabolic process"/>
    <property type="evidence" value="ECO:0007669"/>
    <property type="project" value="UniProtKB-UniPathway"/>
</dbReference>
<name>F7Q8D5_9GAMM</name>
<evidence type="ECO:0000256" key="9">
    <source>
        <dbReference type="ARBA" id="ARBA00023235"/>
    </source>
</evidence>
<keyword evidence="9 10" id="KW-0413">Isomerase</keyword>
<dbReference type="NCBIfam" id="TIGR01179">
    <property type="entry name" value="galE"/>
    <property type="match status" value="1"/>
</dbReference>
<dbReference type="GO" id="GO:0005829">
    <property type="term" value="C:cytosol"/>
    <property type="evidence" value="ECO:0007669"/>
    <property type="project" value="TreeGrafter"/>
</dbReference>
<evidence type="ECO:0000256" key="8">
    <source>
        <dbReference type="ARBA" id="ARBA00023144"/>
    </source>
</evidence>
<feature type="domain" description="NAD-dependent epimerase/dehydratase" evidence="11">
    <location>
        <begin position="3"/>
        <end position="262"/>
    </location>
</feature>
<dbReference type="InterPro" id="IPR005886">
    <property type="entry name" value="UDP_G4E"/>
</dbReference>
<dbReference type="Pfam" id="PF01370">
    <property type="entry name" value="Epimerase"/>
    <property type="match status" value="1"/>
</dbReference>
<accession>F7Q8D5</accession>
<evidence type="ECO:0000256" key="2">
    <source>
        <dbReference type="ARBA" id="ARBA00001911"/>
    </source>
</evidence>
<dbReference type="AlphaFoldDB" id="F7Q8D5"/>
<dbReference type="Proteomes" id="UP000006242">
    <property type="component" value="Unassembled WGS sequence"/>
</dbReference>
<comment type="caution">
    <text evidence="12">The sequence shown here is derived from an EMBL/GenBank/DDBJ whole genome shotgun (WGS) entry which is preliminary data.</text>
</comment>
<dbReference type="RefSeq" id="WP_006912150.1">
    <property type="nucleotide sequence ID" value="NZ_AFNV02000019.1"/>
</dbReference>
<keyword evidence="13" id="KW-1185">Reference proteome</keyword>
<evidence type="ECO:0000256" key="3">
    <source>
        <dbReference type="ARBA" id="ARBA00004947"/>
    </source>
</evidence>
<evidence type="ECO:0000256" key="6">
    <source>
        <dbReference type="ARBA" id="ARBA00018569"/>
    </source>
</evidence>
<evidence type="ECO:0000256" key="1">
    <source>
        <dbReference type="ARBA" id="ARBA00000083"/>
    </source>
</evidence>
<gene>
    <name evidence="12" type="ORF">SSPSH_002674</name>
</gene>
<dbReference type="PANTHER" id="PTHR43725:SF47">
    <property type="entry name" value="UDP-GLUCOSE 4-EPIMERASE"/>
    <property type="match status" value="1"/>
</dbReference>
<dbReference type="EC" id="5.1.3.2" evidence="5 10"/>
<keyword evidence="10" id="KW-0119">Carbohydrate metabolism</keyword>
<evidence type="ECO:0000256" key="10">
    <source>
        <dbReference type="RuleBase" id="RU366046"/>
    </source>
</evidence>
<dbReference type="PANTHER" id="PTHR43725">
    <property type="entry name" value="UDP-GLUCOSE 4-EPIMERASE"/>
    <property type="match status" value="1"/>
</dbReference>
<reference evidence="12 13" key="1">
    <citation type="journal article" date="2011" name="J. Bacteriol.">
        <title>Genome sequence of Salinisphaera shabanensis, a gammaproteobacterium from the harsh, variable environment of the brine-seawater interface of the Shaban Deep in the Red Sea.</title>
        <authorList>
            <person name="Antunes A."/>
            <person name="Alam I."/>
            <person name="Bajic V.B."/>
            <person name="Stingl U."/>
        </authorList>
    </citation>
    <scope>NUCLEOTIDE SEQUENCE [LARGE SCALE GENOMIC DNA]</scope>
    <source>
        <strain evidence="12 13">E1L3A</strain>
    </source>
</reference>
<reference evidence="12 13" key="2">
    <citation type="journal article" date="2013" name="PLoS ONE">
        <title>INDIGO - INtegrated Data Warehouse of MIcrobial GenOmes with Examples from the Red Sea Extremophiles.</title>
        <authorList>
            <person name="Alam I."/>
            <person name="Antunes A."/>
            <person name="Kamau A.A."/>
            <person name="Ba Alawi W."/>
            <person name="Kalkatawi M."/>
            <person name="Stingl U."/>
            <person name="Bajic V.B."/>
        </authorList>
    </citation>
    <scope>NUCLEOTIDE SEQUENCE [LARGE SCALE GENOMIC DNA]</scope>
    <source>
        <strain evidence="12 13">E1L3A</strain>
    </source>
</reference>
<evidence type="ECO:0000256" key="5">
    <source>
        <dbReference type="ARBA" id="ARBA00013189"/>
    </source>
</evidence>
<protein>
    <recommendedName>
        <fullName evidence="6 10">UDP-glucose 4-epimerase</fullName>
        <ecNumber evidence="5 10">5.1.3.2</ecNumber>
    </recommendedName>
</protein>
<dbReference type="GO" id="GO:0003978">
    <property type="term" value="F:UDP-glucose 4-epimerase activity"/>
    <property type="evidence" value="ECO:0007669"/>
    <property type="project" value="UniProtKB-UniRule"/>
</dbReference>
<dbReference type="NCBIfam" id="NF007956">
    <property type="entry name" value="PRK10675.1"/>
    <property type="match status" value="1"/>
</dbReference>
<comment type="subunit">
    <text evidence="10">Homodimer.</text>
</comment>
<evidence type="ECO:0000313" key="12">
    <source>
        <dbReference type="EMBL" id="ERJ18393.1"/>
    </source>
</evidence>